<evidence type="ECO:0000256" key="11">
    <source>
        <dbReference type="ARBA" id="ARBA00023228"/>
    </source>
</evidence>
<evidence type="ECO:0000256" key="17">
    <source>
        <dbReference type="SAM" id="MobiDB-lite"/>
    </source>
</evidence>
<evidence type="ECO:0000256" key="15">
    <source>
        <dbReference type="ARBA" id="ARBA00035715"/>
    </source>
</evidence>
<dbReference type="PANTHER" id="PTHR14971:SF2">
    <property type="entry name" value="VESICULAR, OVEREXPRESSED IN CANCER, PROSURVIVAL PROTEIN 1"/>
    <property type="match status" value="1"/>
</dbReference>
<accession>A0AAN9VAX0</accession>
<evidence type="ECO:0000256" key="14">
    <source>
        <dbReference type="ARBA" id="ARBA00035708"/>
    </source>
</evidence>
<evidence type="ECO:0000313" key="20">
    <source>
        <dbReference type="Proteomes" id="UP001378592"/>
    </source>
</evidence>
<organism evidence="19 20">
    <name type="scientific">Gryllus longicercus</name>
    <dbReference type="NCBI Taxonomy" id="2509291"/>
    <lineage>
        <taxon>Eukaryota</taxon>
        <taxon>Metazoa</taxon>
        <taxon>Ecdysozoa</taxon>
        <taxon>Arthropoda</taxon>
        <taxon>Hexapoda</taxon>
        <taxon>Insecta</taxon>
        <taxon>Pterygota</taxon>
        <taxon>Neoptera</taxon>
        <taxon>Polyneoptera</taxon>
        <taxon>Orthoptera</taxon>
        <taxon>Ensifera</taxon>
        <taxon>Gryllidea</taxon>
        <taxon>Grylloidea</taxon>
        <taxon>Gryllidae</taxon>
        <taxon>Gryllinae</taxon>
        <taxon>Gryllus</taxon>
    </lineage>
</organism>
<sequence>MTAPPSAAPGAASAHTRPFNVEATSKYCDGGQTCPLPKECCPQGCCALYPPSGARPPPPAPPAPPPVLALVFWNNWYLWLMLVLALASCAGGCGLYRRRRHAPGACCGAAGAHLGHPHAHAHAHPHPLPHARAGSGASERSGSPGSCCAPPHYSRCASLHLAPPPYTEVTAKPDLYPLVFGYVDGAAPGKGVPGAAGAATGAGSYLMVQYFRNYIVRPIGSLSGASTVDSLSSGFLCSAANEANSMVPPPYSCTGSLDEFGLSSVATGASGPVAQTPLPGSGSCAGAGTGGGGSQRFVSAAALSAATGSEASSLAGAGAASPPRATSPTLELRSLLGRISRAYLPLPPAPPPPPRRWLSRSAPATPCSALLPPLPSAGAGPGGAAAVADGCSPLLAGDADDDEEDEDDDDEGACRRLQRPV</sequence>
<comment type="subcellular location">
    <subcellularLocation>
        <location evidence="1">Cytoplasmic vesicle membrane</location>
    </subcellularLocation>
    <subcellularLocation>
        <location evidence="16">Endomembrane system</location>
        <topology evidence="16">Single-pass type I membrane protein</topology>
    </subcellularLocation>
    <subcellularLocation>
        <location evidence="13">Late endosome membrane</location>
        <topology evidence="13">Single-pass membrane protein</topology>
    </subcellularLocation>
    <subcellularLocation>
        <location evidence="2">Lysosome membrane</location>
    </subcellularLocation>
</comment>
<dbReference type="AlphaFoldDB" id="A0AAN9VAX0"/>
<protein>
    <recommendedName>
        <fullName evidence="14">WW domain binding protein VOPP1</fullName>
    </recommendedName>
    <alternativeName>
        <fullName evidence="15">Vesicular, overexpressed in cancer, prosurvival protein 1</fullName>
    </alternativeName>
</protein>
<keyword evidence="20" id="KW-1185">Reference proteome</keyword>
<evidence type="ECO:0000256" key="18">
    <source>
        <dbReference type="SAM" id="Phobius"/>
    </source>
</evidence>
<evidence type="ECO:0000256" key="6">
    <source>
        <dbReference type="ARBA" id="ARBA00022753"/>
    </source>
</evidence>
<keyword evidence="9 18" id="KW-0472">Membrane</keyword>
<evidence type="ECO:0000256" key="7">
    <source>
        <dbReference type="ARBA" id="ARBA00022989"/>
    </source>
</evidence>
<feature type="region of interest" description="Disordered" evidence="17">
    <location>
        <begin position="118"/>
        <end position="143"/>
    </location>
</feature>
<name>A0AAN9VAX0_9ORTH</name>
<evidence type="ECO:0000256" key="4">
    <source>
        <dbReference type="ARBA" id="ARBA00022692"/>
    </source>
</evidence>
<keyword evidence="6" id="KW-0967">Endosome</keyword>
<reference evidence="19 20" key="1">
    <citation type="submission" date="2024-03" db="EMBL/GenBank/DDBJ databases">
        <title>The genome assembly and annotation of the cricket Gryllus longicercus Weissman &amp; Gray.</title>
        <authorList>
            <person name="Szrajer S."/>
            <person name="Gray D."/>
            <person name="Ylla G."/>
        </authorList>
    </citation>
    <scope>NUCLEOTIDE SEQUENCE [LARGE SCALE GENOMIC DNA]</scope>
    <source>
        <strain evidence="19">DAG 2021-001</strain>
        <tissue evidence="19">Whole body minus gut</tissue>
    </source>
</reference>
<dbReference type="GO" id="GO:0031902">
    <property type="term" value="C:late endosome membrane"/>
    <property type="evidence" value="ECO:0007669"/>
    <property type="project" value="UniProtKB-SubCell"/>
</dbReference>
<feature type="region of interest" description="Disordered" evidence="17">
    <location>
        <begin position="367"/>
        <end position="421"/>
    </location>
</feature>
<keyword evidence="5" id="KW-0732">Signal</keyword>
<dbReference type="PANTHER" id="PTHR14971">
    <property type="entry name" value="VESICULAR, OVEREXPRESSED IN CANCER, PROSURVIVAL PROTEIN 1"/>
    <property type="match status" value="1"/>
</dbReference>
<feature type="compositionally biased region" description="Basic residues" evidence="17">
    <location>
        <begin position="118"/>
        <end position="129"/>
    </location>
</feature>
<evidence type="ECO:0000256" key="9">
    <source>
        <dbReference type="ARBA" id="ARBA00023136"/>
    </source>
</evidence>
<evidence type="ECO:0000256" key="13">
    <source>
        <dbReference type="ARBA" id="ARBA00035628"/>
    </source>
</evidence>
<keyword evidence="7 18" id="KW-1133">Transmembrane helix</keyword>
<gene>
    <name evidence="19" type="ORF">R5R35_004121</name>
</gene>
<comment type="similarity">
    <text evidence="3">Belongs to the VOPP1/ECOP family.</text>
</comment>
<feature type="compositionally biased region" description="Acidic residues" evidence="17">
    <location>
        <begin position="398"/>
        <end position="411"/>
    </location>
</feature>
<evidence type="ECO:0000256" key="5">
    <source>
        <dbReference type="ARBA" id="ARBA00022729"/>
    </source>
</evidence>
<dbReference type="GO" id="GO:0005765">
    <property type="term" value="C:lysosomal membrane"/>
    <property type="evidence" value="ECO:0007669"/>
    <property type="project" value="UniProtKB-SubCell"/>
</dbReference>
<evidence type="ECO:0000256" key="8">
    <source>
        <dbReference type="ARBA" id="ARBA00023015"/>
    </source>
</evidence>
<evidence type="ECO:0000256" key="10">
    <source>
        <dbReference type="ARBA" id="ARBA00023163"/>
    </source>
</evidence>
<keyword evidence="4 18" id="KW-0812">Transmembrane</keyword>
<keyword evidence="12" id="KW-0968">Cytoplasmic vesicle</keyword>
<dbReference type="Proteomes" id="UP001378592">
    <property type="component" value="Unassembled WGS sequence"/>
</dbReference>
<proteinExistence type="inferred from homology"/>
<feature type="transmembrane region" description="Helical" evidence="18">
    <location>
        <begin position="76"/>
        <end position="96"/>
    </location>
</feature>
<dbReference type="EMBL" id="JAZDUA010000318">
    <property type="protein sequence ID" value="KAK7794780.1"/>
    <property type="molecule type" value="Genomic_DNA"/>
</dbReference>
<keyword evidence="10" id="KW-0804">Transcription</keyword>
<evidence type="ECO:0000256" key="12">
    <source>
        <dbReference type="ARBA" id="ARBA00023329"/>
    </source>
</evidence>
<dbReference type="InterPro" id="IPR026229">
    <property type="entry name" value="VOPP1"/>
</dbReference>
<evidence type="ECO:0000313" key="19">
    <source>
        <dbReference type="EMBL" id="KAK7794780.1"/>
    </source>
</evidence>
<comment type="caution">
    <text evidence="19">The sequence shown here is derived from an EMBL/GenBank/DDBJ whole genome shotgun (WGS) entry which is preliminary data.</text>
</comment>
<feature type="compositionally biased region" description="Low complexity" evidence="17">
    <location>
        <begin position="130"/>
        <end position="143"/>
    </location>
</feature>
<evidence type="ECO:0000256" key="2">
    <source>
        <dbReference type="ARBA" id="ARBA00004656"/>
    </source>
</evidence>
<evidence type="ECO:0000256" key="1">
    <source>
        <dbReference type="ARBA" id="ARBA00004156"/>
    </source>
</evidence>
<evidence type="ECO:0000256" key="16">
    <source>
        <dbReference type="ARBA" id="ARBA00046288"/>
    </source>
</evidence>
<keyword evidence="8" id="KW-0805">Transcription regulation</keyword>
<evidence type="ECO:0000256" key="3">
    <source>
        <dbReference type="ARBA" id="ARBA00006655"/>
    </source>
</evidence>
<keyword evidence="11" id="KW-0458">Lysosome</keyword>